<sequence length="149" mass="17108">MTSSPLAKLLLPKFSISEMLCIIDQMKVFLPVFEGKLDVSPEKKEEAWQEVTRVVNLIFGGGRTPREIRLKYEDMQAQCMANYPRHLLHMRDTNGGYPQDIKDITIMEVEEALLEFLSPSGATGLHIRNIHTYILKIYMRTIVGRLKIS</sequence>
<reference evidence="5 6" key="1">
    <citation type="submission" date="2019-05" db="EMBL/GenBank/DDBJ databases">
        <title>Another draft genome of Portunus trituberculatus and its Hox gene families provides insights of decapod evolution.</title>
        <authorList>
            <person name="Jeong J.-H."/>
            <person name="Song I."/>
            <person name="Kim S."/>
            <person name="Choi T."/>
            <person name="Kim D."/>
            <person name="Ryu S."/>
            <person name="Kim W."/>
        </authorList>
    </citation>
    <scope>NUCLEOTIDE SEQUENCE [LARGE SCALE GENOMIC DNA]</scope>
    <source>
        <tissue evidence="5">Muscle</tissue>
    </source>
</reference>
<dbReference type="OrthoDB" id="6360773at2759"/>
<keyword evidence="6" id="KW-1185">Reference proteome</keyword>
<evidence type="ECO:0000313" key="6">
    <source>
        <dbReference type="Proteomes" id="UP000324222"/>
    </source>
</evidence>
<dbReference type="AlphaFoldDB" id="A0A5B7GK35"/>
<proteinExistence type="predicted"/>
<comment type="subunit">
    <text evidence="1">Self-associates forming complexes of several hundred monomers.</text>
</comment>
<comment type="caution">
    <text evidence="5">The sequence shown here is derived from an EMBL/GenBank/DDBJ whole genome shotgun (WGS) entry which is preliminary data.</text>
</comment>
<evidence type="ECO:0000313" key="5">
    <source>
        <dbReference type="EMBL" id="MPC57378.1"/>
    </source>
</evidence>
<accession>A0A5B7GK35</accession>
<protein>
    <recommendedName>
        <fullName evidence="2">Regulatory protein zeste</fullName>
    </recommendedName>
</protein>
<dbReference type="EMBL" id="VSRR010014736">
    <property type="protein sequence ID" value="MPC57378.1"/>
    <property type="molecule type" value="Genomic_DNA"/>
</dbReference>
<evidence type="ECO:0000256" key="2">
    <source>
        <dbReference type="ARBA" id="ARBA00016807"/>
    </source>
</evidence>
<evidence type="ECO:0000259" key="4">
    <source>
        <dbReference type="Pfam" id="PF13873"/>
    </source>
</evidence>
<feature type="domain" description="Myb/SANT-like DNA-binding" evidence="4">
    <location>
        <begin position="12"/>
        <end position="78"/>
    </location>
</feature>
<dbReference type="Proteomes" id="UP000324222">
    <property type="component" value="Unassembled WGS sequence"/>
</dbReference>
<organism evidence="5 6">
    <name type="scientific">Portunus trituberculatus</name>
    <name type="common">Swimming crab</name>
    <name type="synonym">Neptunus trituberculatus</name>
    <dbReference type="NCBI Taxonomy" id="210409"/>
    <lineage>
        <taxon>Eukaryota</taxon>
        <taxon>Metazoa</taxon>
        <taxon>Ecdysozoa</taxon>
        <taxon>Arthropoda</taxon>
        <taxon>Crustacea</taxon>
        <taxon>Multicrustacea</taxon>
        <taxon>Malacostraca</taxon>
        <taxon>Eumalacostraca</taxon>
        <taxon>Eucarida</taxon>
        <taxon>Decapoda</taxon>
        <taxon>Pleocyemata</taxon>
        <taxon>Brachyura</taxon>
        <taxon>Eubrachyura</taxon>
        <taxon>Portunoidea</taxon>
        <taxon>Portunidae</taxon>
        <taxon>Portuninae</taxon>
        <taxon>Portunus</taxon>
    </lineage>
</organism>
<dbReference type="Pfam" id="PF13873">
    <property type="entry name" value="Myb_DNA-bind_5"/>
    <property type="match status" value="1"/>
</dbReference>
<gene>
    <name evidence="5" type="ORF">E2C01_051357</name>
</gene>
<dbReference type="InterPro" id="IPR028002">
    <property type="entry name" value="Myb_DNA-bind_5"/>
</dbReference>
<evidence type="ECO:0000256" key="1">
    <source>
        <dbReference type="ARBA" id="ARBA00011764"/>
    </source>
</evidence>
<name>A0A5B7GK35_PORTR</name>
<comment type="function">
    <text evidence="3">Involved in transvection phenomena (= synapsis-dependent gene expression), where the synaptic pairing of chromosomes carrying genes with which zeste interacts influences the expression of these genes. Zeste binds to DNA and stimulates transcription from a nearby promoter.</text>
</comment>
<evidence type="ECO:0000256" key="3">
    <source>
        <dbReference type="ARBA" id="ARBA00025466"/>
    </source>
</evidence>